<dbReference type="KEGG" id="ppla:BBI15_07990"/>
<keyword evidence="1" id="KW-1133">Transmembrane helix</keyword>
<reference evidence="2" key="1">
    <citation type="submission" date="2016-10" db="EMBL/GenBank/DDBJ databases">
        <authorList>
            <person name="See-Too W.S."/>
        </authorList>
    </citation>
    <scope>NUCLEOTIDE SEQUENCE [LARGE SCALE GENOMIC DNA]</scope>
    <source>
        <strain evidence="2">DSM 23997</strain>
    </source>
</reference>
<name>A0A1C7E8V0_9BACL</name>
<evidence type="ECO:0000313" key="2">
    <source>
        <dbReference type="EMBL" id="ANU20159.1"/>
    </source>
</evidence>
<evidence type="ECO:0000313" key="3">
    <source>
        <dbReference type="Proteomes" id="UP000092650"/>
    </source>
</evidence>
<keyword evidence="1" id="KW-0812">Transmembrane</keyword>
<gene>
    <name evidence="2" type="ORF">BBI15_07990</name>
</gene>
<dbReference type="Proteomes" id="UP000092650">
    <property type="component" value="Chromosome"/>
</dbReference>
<keyword evidence="3" id="KW-1185">Reference proteome</keyword>
<dbReference type="EMBL" id="CP016539">
    <property type="protein sequence ID" value="ANU20159.1"/>
    <property type="molecule type" value="Genomic_DNA"/>
</dbReference>
<feature type="transmembrane region" description="Helical" evidence="1">
    <location>
        <begin position="63"/>
        <end position="83"/>
    </location>
</feature>
<accession>A0A1C7E8V0</accession>
<evidence type="ECO:0000256" key="1">
    <source>
        <dbReference type="SAM" id="Phobius"/>
    </source>
</evidence>
<organism evidence="2 3">
    <name type="scientific">Planococcus plakortidis</name>
    <dbReference type="NCBI Taxonomy" id="1038856"/>
    <lineage>
        <taxon>Bacteria</taxon>
        <taxon>Bacillati</taxon>
        <taxon>Bacillota</taxon>
        <taxon>Bacilli</taxon>
        <taxon>Bacillales</taxon>
        <taxon>Caryophanaceae</taxon>
        <taxon>Planococcus</taxon>
    </lineage>
</organism>
<feature type="transmembrane region" description="Helical" evidence="1">
    <location>
        <begin position="20"/>
        <end position="39"/>
    </location>
</feature>
<sequence>MPSPSLSGKTRMILGRIEILLKINTAFWLSGFTFDVGWYREYDRESLPGTKMFEDTEGLLVEWLRGSIFFFPILFAALLWVGLSQ</sequence>
<keyword evidence="1" id="KW-0472">Membrane</keyword>
<protein>
    <submittedName>
        <fullName evidence="2">Uncharacterized protein</fullName>
    </submittedName>
</protein>
<proteinExistence type="predicted"/>
<dbReference type="AlphaFoldDB" id="A0A1C7E8V0"/>